<evidence type="ECO:0008006" key="4">
    <source>
        <dbReference type="Google" id="ProtNLM"/>
    </source>
</evidence>
<gene>
    <name evidence="2" type="ORF">C8A00DRAFT_43389</name>
</gene>
<name>A0AAN6VLX1_9PEZI</name>
<dbReference type="Proteomes" id="UP001302745">
    <property type="component" value="Unassembled WGS sequence"/>
</dbReference>
<dbReference type="Gene3D" id="2.170.150.70">
    <property type="match status" value="1"/>
</dbReference>
<feature type="compositionally biased region" description="Basic and acidic residues" evidence="1">
    <location>
        <begin position="146"/>
        <end position="163"/>
    </location>
</feature>
<accession>A0AAN6VLX1</accession>
<evidence type="ECO:0000313" key="2">
    <source>
        <dbReference type="EMBL" id="KAK4153749.1"/>
    </source>
</evidence>
<evidence type="ECO:0000256" key="1">
    <source>
        <dbReference type="SAM" id="MobiDB-lite"/>
    </source>
</evidence>
<dbReference type="EMBL" id="MU856931">
    <property type="protein sequence ID" value="KAK4153749.1"/>
    <property type="molecule type" value="Genomic_DNA"/>
</dbReference>
<protein>
    <recommendedName>
        <fullName evidence="4">CENP-V/GFA domain-containing protein</fullName>
    </recommendedName>
</protein>
<feature type="compositionally biased region" description="Low complexity" evidence="1">
    <location>
        <begin position="131"/>
        <end position="142"/>
    </location>
</feature>
<organism evidence="2 3">
    <name type="scientific">Chaetomidium leptoderma</name>
    <dbReference type="NCBI Taxonomy" id="669021"/>
    <lineage>
        <taxon>Eukaryota</taxon>
        <taxon>Fungi</taxon>
        <taxon>Dikarya</taxon>
        <taxon>Ascomycota</taxon>
        <taxon>Pezizomycotina</taxon>
        <taxon>Sordariomycetes</taxon>
        <taxon>Sordariomycetidae</taxon>
        <taxon>Sordariales</taxon>
        <taxon>Chaetomiaceae</taxon>
        <taxon>Chaetomidium</taxon>
    </lineage>
</organism>
<sequence length="248" mass="27047">MSFERPLRGSCHCGRNLYIIQFPKETTQTAQVLFNMHPSHRSTLATPLPCYLRVPLGWYHSTTVAAHADETRSQIRRVYTSPREQHAMRHFCGFCGTPLSYWSEQPRSEADFIHLTLGSLVPEDLGDLEDLGLLPASPSPSEAEGEEKGETRVDETGQEERDTNMGVGVLPWFDTLTEGSRLGVLRKAEGASVSRTGTGPGTVRVEEVVEWTGDGGAESPRKRKLGDVEGAAEVEDGGGVALGNIVPT</sequence>
<dbReference type="AlphaFoldDB" id="A0AAN6VLX1"/>
<proteinExistence type="predicted"/>
<reference evidence="2" key="1">
    <citation type="journal article" date="2023" name="Mol. Phylogenet. Evol.">
        <title>Genome-scale phylogeny and comparative genomics of the fungal order Sordariales.</title>
        <authorList>
            <person name="Hensen N."/>
            <person name="Bonometti L."/>
            <person name="Westerberg I."/>
            <person name="Brannstrom I.O."/>
            <person name="Guillou S."/>
            <person name="Cros-Aarteil S."/>
            <person name="Calhoun S."/>
            <person name="Haridas S."/>
            <person name="Kuo A."/>
            <person name="Mondo S."/>
            <person name="Pangilinan J."/>
            <person name="Riley R."/>
            <person name="LaButti K."/>
            <person name="Andreopoulos B."/>
            <person name="Lipzen A."/>
            <person name="Chen C."/>
            <person name="Yan M."/>
            <person name="Daum C."/>
            <person name="Ng V."/>
            <person name="Clum A."/>
            <person name="Steindorff A."/>
            <person name="Ohm R.A."/>
            <person name="Martin F."/>
            <person name="Silar P."/>
            <person name="Natvig D.O."/>
            <person name="Lalanne C."/>
            <person name="Gautier V."/>
            <person name="Ament-Velasquez S.L."/>
            <person name="Kruys A."/>
            <person name="Hutchinson M.I."/>
            <person name="Powell A.J."/>
            <person name="Barry K."/>
            <person name="Miller A.N."/>
            <person name="Grigoriev I.V."/>
            <person name="Debuchy R."/>
            <person name="Gladieux P."/>
            <person name="Hiltunen Thoren M."/>
            <person name="Johannesson H."/>
        </authorList>
    </citation>
    <scope>NUCLEOTIDE SEQUENCE</scope>
    <source>
        <strain evidence="2">CBS 538.74</strain>
    </source>
</reference>
<comment type="caution">
    <text evidence="2">The sequence shown here is derived from an EMBL/GenBank/DDBJ whole genome shotgun (WGS) entry which is preliminary data.</text>
</comment>
<evidence type="ECO:0000313" key="3">
    <source>
        <dbReference type="Proteomes" id="UP001302745"/>
    </source>
</evidence>
<reference evidence="2" key="2">
    <citation type="submission" date="2023-05" db="EMBL/GenBank/DDBJ databases">
        <authorList>
            <consortium name="Lawrence Berkeley National Laboratory"/>
            <person name="Steindorff A."/>
            <person name="Hensen N."/>
            <person name="Bonometti L."/>
            <person name="Westerberg I."/>
            <person name="Brannstrom I.O."/>
            <person name="Guillou S."/>
            <person name="Cros-Aarteil S."/>
            <person name="Calhoun S."/>
            <person name="Haridas S."/>
            <person name="Kuo A."/>
            <person name="Mondo S."/>
            <person name="Pangilinan J."/>
            <person name="Riley R."/>
            <person name="Labutti K."/>
            <person name="Andreopoulos B."/>
            <person name="Lipzen A."/>
            <person name="Chen C."/>
            <person name="Yanf M."/>
            <person name="Daum C."/>
            <person name="Ng V."/>
            <person name="Clum A."/>
            <person name="Ohm R."/>
            <person name="Martin F."/>
            <person name="Silar P."/>
            <person name="Natvig D."/>
            <person name="Lalanne C."/>
            <person name="Gautier V."/>
            <person name="Ament-Velasquez S.L."/>
            <person name="Kruys A."/>
            <person name="Hutchinson M.I."/>
            <person name="Powell A.J."/>
            <person name="Barry K."/>
            <person name="Miller A.N."/>
            <person name="Grigoriev I.V."/>
            <person name="Debuchy R."/>
            <person name="Gladieux P."/>
            <person name="Thoren M.H."/>
            <person name="Johannesson H."/>
        </authorList>
    </citation>
    <scope>NUCLEOTIDE SEQUENCE</scope>
    <source>
        <strain evidence="2">CBS 538.74</strain>
    </source>
</reference>
<keyword evidence="3" id="KW-1185">Reference proteome</keyword>
<feature type="region of interest" description="Disordered" evidence="1">
    <location>
        <begin position="128"/>
        <end position="165"/>
    </location>
</feature>